<dbReference type="Proteomes" id="UP001190700">
    <property type="component" value="Unassembled WGS sequence"/>
</dbReference>
<dbReference type="PANTHER" id="PTHR13800">
    <property type="entry name" value="TRANSIENT RECEPTOR POTENTIAL CATION CHANNEL, SUBFAMILY M, MEMBER 6"/>
    <property type="match status" value="1"/>
</dbReference>
<proteinExistence type="predicted"/>
<reference evidence="4 5" key="1">
    <citation type="journal article" date="2015" name="Genome Biol. Evol.">
        <title>Comparative Genomics of a Bacterivorous Green Alga Reveals Evolutionary Causalities and Consequences of Phago-Mixotrophic Mode of Nutrition.</title>
        <authorList>
            <person name="Burns J.A."/>
            <person name="Paasch A."/>
            <person name="Narechania A."/>
            <person name="Kim E."/>
        </authorList>
    </citation>
    <scope>NUCLEOTIDE SEQUENCE [LARGE SCALE GENOMIC DNA]</scope>
    <source>
        <strain evidence="4 5">PLY_AMNH</strain>
    </source>
</reference>
<accession>A0AAE0EZH7</accession>
<sequence length="669" mass="75118">MRSGVSQLMGYGAADRGYATVSIGVVPLAKCFKSEELERAAQNNETLQMPRMPLEERRKLSSDNDTLTELDSNHSHFILFPSTRFGGETSFRFVFEEAISHFVPKVTILANGSSSALNLVLMNVRNKRPVIIVKGTGDLAEEVAKHWEEAKVQQNKEINEHEAETNRRRIDQEEEEHRAGVGVSSTYSGENRADREQRQVHLSEYKGSPDHSIAELVNDGNFLVFDLFKQDITDIRLLITQCLCVMPEDDNGQIDKTILLTAWRTYQLYHHNANRQKQASKAIRMLLISMQMLSTVSTVLNAQFLLNDTYEEDVTGEWMKQKFYYLIIVVPVIVGVIQAMHSKFNPSSKWLMLRSCAQKVRSEIYMYRMRVQHYAKAATSVSKDTRTVQLAKSLEEISKELVASDVNSSALLKPGGAEFKTLLEKLKARSIEPMQHSERRLPAKMGAGGNSVHTMHRVPSLTEKSQKRDEENLEGDDAVSRMMPEEYLAYRIMPEIAYYNQKSPKVEFRLNALQVASYILSALGAILATIHLELYVVITVTIAGVLTTITEQFQYQTKLIKSNRAVNELQSIHTWWRSLSAVGKASPVNVRKLVMDTEGVLENECASRIKLSNDQQDDSNAQASKADHDQKGSKSAASKEKAKKEKANSLAQKAGGLSAVRAQKAVSVS</sequence>
<feature type="compositionally biased region" description="Polar residues" evidence="1">
    <location>
        <begin position="611"/>
        <end position="623"/>
    </location>
</feature>
<dbReference type="Pfam" id="PF14015">
    <property type="entry name" value="DUF4231"/>
    <property type="match status" value="1"/>
</dbReference>
<name>A0AAE0EZH7_9CHLO</name>
<dbReference type="NCBIfam" id="NF033634">
    <property type="entry name" value="SLATT_1"/>
    <property type="match status" value="1"/>
</dbReference>
<gene>
    <name evidence="4" type="ORF">CYMTET_43950</name>
</gene>
<dbReference type="GO" id="GO:0005261">
    <property type="term" value="F:monoatomic cation channel activity"/>
    <property type="evidence" value="ECO:0007669"/>
    <property type="project" value="TreeGrafter"/>
</dbReference>
<feature type="region of interest" description="Disordered" evidence="1">
    <location>
        <begin position="611"/>
        <end position="669"/>
    </location>
</feature>
<dbReference type="AlphaFoldDB" id="A0AAE0EZH7"/>
<feature type="region of interest" description="Disordered" evidence="1">
    <location>
        <begin position="156"/>
        <end position="194"/>
    </location>
</feature>
<dbReference type="GO" id="GO:0005886">
    <property type="term" value="C:plasma membrane"/>
    <property type="evidence" value="ECO:0007669"/>
    <property type="project" value="TreeGrafter"/>
</dbReference>
<keyword evidence="5" id="KW-1185">Reference proteome</keyword>
<dbReference type="Pfam" id="PF18171">
    <property type="entry name" value="LSDAT_prok"/>
    <property type="match status" value="1"/>
</dbReference>
<dbReference type="InterPro" id="IPR040884">
    <property type="entry name" value="SLATT_1"/>
</dbReference>
<comment type="caution">
    <text evidence="4">The sequence shown here is derived from an EMBL/GenBank/DDBJ whole genome shotgun (WGS) entry which is preliminary data.</text>
</comment>
<feature type="domain" description="LSDAT prokaryote" evidence="2">
    <location>
        <begin position="64"/>
        <end position="154"/>
    </location>
</feature>
<protein>
    <recommendedName>
        <fullName evidence="6">SMODS and SLOG-associating 2TM effector domain-containing protein</fullName>
    </recommendedName>
</protein>
<feature type="compositionally biased region" description="Basic and acidic residues" evidence="1">
    <location>
        <begin position="625"/>
        <end position="647"/>
    </location>
</feature>
<evidence type="ECO:0000313" key="4">
    <source>
        <dbReference type="EMBL" id="KAK3246516.1"/>
    </source>
</evidence>
<organism evidence="4 5">
    <name type="scientific">Cymbomonas tetramitiformis</name>
    <dbReference type="NCBI Taxonomy" id="36881"/>
    <lineage>
        <taxon>Eukaryota</taxon>
        <taxon>Viridiplantae</taxon>
        <taxon>Chlorophyta</taxon>
        <taxon>Pyramimonadophyceae</taxon>
        <taxon>Pyramimonadales</taxon>
        <taxon>Pyramimonadaceae</taxon>
        <taxon>Cymbomonas</taxon>
    </lineage>
</organism>
<evidence type="ECO:0008006" key="6">
    <source>
        <dbReference type="Google" id="ProtNLM"/>
    </source>
</evidence>
<dbReference type="PANTHER" id="PTHR13800:SF1">
    <property type="entry name" value="TRANSIENT RECEPTOR POTENTIAL CATION CHANNEL TRPM"/>
    <property type="match status" value="1"/>
</dbReference>
<evidence type="ECO:0000259" key="3">
    <source>
        <dbReference type="Pfam" id="PF18181"/>
    </source>
</evidence>
<evidence type="ECO:0000313" key="5">
    <source>
        <dbReference type="Proteomes" id="UP001190700"/>
    </source>
</evidence>
<evidence type="ECO:0000256" key="1">
    <source>
        <dbReference type="SAM" id="MobiDB-lite"/>
    </source>
</evidence>
<dbReference type="InterPro" id="IPR041482">
    <property type="entry name" value="LSDAT_prok"/>
</dbReference>
<dbReference type="InterPro" id="IPR025325">
    <property type="entry name" value="DUF4231"/>
</dbReference>
<feature type="compositionally biased region" description="Basic and acidic residues" evidence="1">
    <location>
        <begin position="157"/>
        <end position="179"/>
    </location>
</feature>
<dbReference type="InterPro" id="IPR050927">
    <property type="entry name" value="TRPM"/>
</dbReference>
<evidence type="ECO:0000259" key="2">
    <source>
        <dbReference type="Pfam" id="PF18171"/>
    </source>
</evidence>
<dbReference type="Pfam" id="PF18181">
    <property type="entry name" value="SLATT_1"/>
    <property type="match status" value="1"/>
</dbReference>
<dbReference type="EMBL" id="LGRX02029743">
    <property type="protein sequence ID" value="KAK3246516.1"/>
    <property type="molecule type" value="Genomic_DNA"/>
</dbReference>
<dbReference type="GO" id="GO:0030001">
    <property type="term" value="P:metal ion transport"/>
    <property type="evidence" value="ECO:0007669"/>
    <property type="project" value="TreeGrafter"/>
</dbReference>
<feature type="domain" description="SMODS and SLOG-associating 2TM effector" evidence="3">
    <location>
        <begin position="487"/>
        <end position="604"/>
    </location>
</feature>